<reference evidence="2" key="1">
    <citation type="submission" date="2018-02" db="EMBL/GenBank/DDBJ databases">
        <authorList>
            <person name="Cohen D.B."/>
            <person name="Kent A.D."/>
        </authorList>
    </citation>
    <scope>NUCLEOTIDE SEQUENCE</scope>
</reference>
<proteinExistence type="predicted"/>
<organism evidence="2">
    <name type="scientific">Fagus sylvatica</name>
    <name type="common">Beechnut</name>
    <dbReference type="NCBI Taxonomy" id="28930"/>
    <lineage>
        <taxon>Eukaryota</taxon>
        <taxon>Viridiplantae</taxon>
        <taxon>Streptophyta</taxon>
        <taxon>Embryophyta</taxon>
        <taxon>Tracheophyta</taxon>
        <taxon>Spermatophyta</taxon>
        <taxon>Magnoliopsida</taxon>
        <taxon>eudicotyledons</taxon>
        <taxon>Gunneridae</taxon>
        <taxon>Pentapetalae</taxon>
        <taxon>rosids</taxon>
        <taxon>fabids</taxon>
        <taxon>Fagales</taxon>
        <taxon>Fagaceae</taxon>
        <taxon>Fagus</taxon>
    </lineage>
</organism>
<feature type="region of interest" description="Disordered" evidence="1">
    <location>
        <begin position="246"/>
        <end position="298"/>
    </location>
</feature>
<sequence>MVLRTVDHVRRGLPSPSKFAPNWEGPYLIREAYDSGYYKLATADGTILADPINGKWLKRYCSSRRLRGKQWPPYTQINPSFVICGLSYTTHPHLTSREARARGANVDAHFLPKPKPKASKFALRTEHGAQDLKRLLPNVKYGSPGPIIAERGWSFSLTSGCGRHVHKNVYRNSVYRNNVYRSEVMEKTKASNVSINAATNKVHYSLSSPRDQHSPPWLKLLNAQPAKVLHSRYTADTTDCTADAADLSAQGGKGDSFPMKNTAPDVTRNHEEDKARANEAKGAAIATKAATTQEQRPA</sequence>
<feature type="compositionally biased region" description="Basic and acidic residues" evidence="1">
    <location>
        <begin position="267"/>
        <end position="279"/>
    </location>
</feature>
<dbReference type="EMBL" id="OIVN01001065">
    <property type="protein sequence ID" value="SPC89398.1"/>
    <property type="molecule type" value="Genomic_DNA"/>
</dbReference>
<name>A0A2N9FQC2_FAGSY</name>
<protein>
    <submittedName>
        <fullName evidence="2">Uncharacterized protein</fullName>
    </submittedName>
</protein>
<evidence type="ECO:0000256" key="1">
    <source>
        <dbReference type="SAM" id="MobiDB-lite"/>
    </source>
</evidence>
<feature type="compositionally biased region" description="Low complexity" evidence="1">
    <location>
        <begin position="280"/>
        <end position="292"/>
    </location>
</feature>
<dbReference type="AlphaFoldDB" id="A0A2N9FQC2"/>
<gene>
    <name evidence="2" type="ORF">FSB_LOCUS17280</name>
</gene>
<accession>A0A2N9FQC2</accession>
<evidence type="ECO:0000313" key="2">
    <source>
        <dbReference type="EMBL" id="SPC89398.1"/>
    </source>
</evidence>